<evidence type="ECO:0000313" key="2">
    <source>
        <dbReference type="EMBL" id="OPX45249.1"/>
    </source>
</evidence>
<reference evidence="2 3" key="1">
    <citation type="submission" date="2017-03" db="EMBL/GenBank/DDBJ databases">
        <title>Genome sequence of Clostridium hungatei DSM 14427.</title>
        <authorList>
            <person name="Poehlein A."/>
            <person name="Daniel R."/>
        </authorList>
    </citation>
    <scope>NUCLEOTIDE SEQUENCE [LARGE SCALE GENOMIC DNA]</scope>
    <source>
        <strain evidence="2 3">DSM 14427</strain>
    </source>
</reference>
<evidence type="ECO:0000259" key="1">
    <source>
        <dbReference type="SMART" id="SM00635"/>
    </source>
</evidence>
<proteinExistence type="predicted"/>
<dbReference type="SMART" id="SM00635">
    <property type="entry name" value="BID_2"/>
    <property type="match status" value="4"/>
</dbReference>
<dbReference type="Gene3D" id="2.60.40.1080">
    <property type="match status" value="4"/>
</dbReference>
<feature type="domain" description="BIG2" evidence="1">
    <location>
        <begin position="259"/>
        <end position="332"/>
    </location>
</feature>
<dbReference type="OrthoDB" id="2068322at2"/>
<keyword evidence="3" id="KW-1185">Reference proteome</keyword>
<evidence type="ECO:0000313" key="3">
    <source>
        <dbReference type="Proteomes" id="UP000191554"/>
    </source>
</evidence>
<organism evidence="2 3">
    <name type="scientific">Ruminiclostridium hungatei</name>
    <name type="common">Clostridium hungatei</name>
    <dbReference type="NCBI Taxonomy" id="48256"/>
    <lineage>
        <taxon>Bacteria</taxon>
        <taxon>Bacillati</taxon>
        <taxon>Bacillota</taxon>
        <taxon>Clostridia</taxon>
        <taxon>Eubacteriales</taxon>
        <taxon>Oscillospiraceae</taxon>
        <taxon>Ruminiclostridium</taxon>
    </lineage>
</organism>
<feature type="domain" description="BIG2" evidence="1">
    <location>
        <begin position="34"/>
        <end position="107"/>
    </location>
</feature>
<dbReference type="AlphaFoldDB" id="A0A1V4SMX7"/>
<dbReference type="InterPro" id="IPR008964">
    <property type="entry name" value="Invasin/intimin_cell_adhesion"/>
</dbReference>
<dbReference type="EMBL" id="MZGX01000005">
    <property type="protein sequence ID" value="OPX45249.1"/>
    <property type="molecule type" value="Genomic_DNA"/>
</dbReference>
<dbReference type="InterPro" id="IPR003343">
    <property type="entry name" value="Big_2"/>
</dbReference>
<gene>
    <name evidence="2" type="ORF">CLHUN_11360</name>
</gene>
<protein>
    <submittedName>
        <fullName evidence="2">Bacterial Ig-like domain protein</fullName>
    </submittedName>
</protein>
<dbReference type="RefSeq" id="WP_080063585.1">
    <property type="nucleotide sequence ID" value="NZ_MZGX01000005.1"/>
</dbReference>
<accession>A0A1V4SMX7</accession>
<dbReference type="Proteomes" id="UP000191554">
    <property type="component" value="Unassembled WGS sequence"/>
</dbReference>
<feature type="domain" description="BIG2" evidence="1">
    <location>
        <begin position="184"/>
        <end position="257"/>
    </location>
</feature>
<dbReference type="STRING" id="48256.CLHUN_11360"/>
<comment type="caution">
    <text evidence="2">The sequence shown here is derived from an EMBL/GenBank/DDBJ whole genome shotgun (WGS) entry which is preliminary data.</text>
</comment>
<sequence>MSHTRKTLFPMFLVFLLLSLSLPFQKVSASSTGFISFILLSKYSATVDIGKEFHILAVTSNGSLPTWKSSNSAIASVNTYGKVTAKKAGTATLTAKIRNAEASCKVTVSQTKITISQASASIERGGRLKLSASASNSSKIIWKSSKASIATVDENGNVTGQKPGETVITASSDGSSASCRVRIRPPAVSLSKTRISLYRGQKLQLSASVSSGFMPVWKTNKPSVAVVDETGSVTAVKNGTATITAAIDGVSRSCEVTVKKPDILLSSSEITLKKGTAYFLTAAVSSGNLPSWSSSNPYVANVDSTGKITGVKKGTAYIYCWEDGTKVRAVVHVTQ</sequence>
<dbReference type="SUPFAM" id="SSF49373">
    <property type="entry name" value="Invasin/intimin cell-adhesion fragments"/>
    <property type="match status" value="4"/>
</dbReference>
<dbReference type="Pfam" id="PF02368">
    <property type="entry name" value="Big_2"/>
    <property type="match status" value="4"/>
</dbReference>
<feature type="domain" description="BIG2" evidence="1">
    <location>
        <begin position="109"/>
        <end position="182"/>
    </location>
</feature>
<name>A0A1V4SMX7_RUMHU</name>